<dbReference type="InterPro" id="IPR001611">
    <property type="entry name" value="Leu-rich_rpt"/>
</dbReference>
<sequence length="509" mass="56886">MIPGLHNIIAHVIYGDIPSQQPIFSRQSTKNGYPIHNTMLRNMTRKPNLPVPRNLKSLWPGFLPNPLSSEATAKTTGSILPKPKLPYPVNERRRQAPNERERGPSNNRAGCEQRKPLNQVKQYSTRRGKQHLAFTTARHGAHQQRLLMDPTLSKFPILSYICSQQDPYNYPSLPRDISIDLFTRFPRLYDPAILSSLSQSIPSTVTQTHSLLRSLGPRPDPSAVSAARSKIIQIQETQSSSQEAEIFKSVIRLEALHEDYERQLTELEENLGRLYRSAVEQMRGEIEVNEEVVRILEEAETGVVERVELSGRGLRLLPEAFGKLHGLVHLNLSSNQIEVIPDSIGGLKKLEELDASSNQLQYLPDSIGLLLNLRILNVSGNKLNALPESIARCRCITSDEDIANLVEEYDRVASPPSSLKIRAFLSPLKPARKSICSPPKPPRKSISSPPSSSTSSSSSPRYSCIRQIPRTPVAFPLCSNKSAGKMIPCYGYHGQPSHIYLVHSGNYRQ</sequence>
<dbReference type="Gene3D" id="3.80.10.10">
    <property type="entry name" value="Ribonuclease Inhibitor"/>
    <property type="match status" value="1"/>
</dbReference>
<evidence type="ECO:0000256" key="4">
    <source>
        <dbReference type="SAM" id="Coils"/>
    </source>
</evidence>
<dbReference type="InterPro" id="IPR003591">
    <property type="entry name" value="Leu-rich_rpt_typical-subtyp"/>
</dbReference>
<dbReference type="PANTHER" id="PTHR48051:SF54">
    <property type="entry name" value="LEUCINE-RICH REPEAT-CONTAINING PROTEIN"/>
    <property type="match status" value="1"/>
</dbReference>
<dbReference type="Proteomes" id="UP000436088">
    <property type="component" value="Unassembled WGS sequence"/>
</dbReference>
<dbReference type="PANTHER" id="PTHR48051">
    <property type="match status" value="1"/>
</dbReference>
<keyword evidence="4" id="KW-0175">Coiled coil</keyword>
<evidence type="ECO:0000256" key="5">
    <source>
        <dbReference type="SAM" id="MobiDB-lite"/>
    </source>
</evidence>
<keyword evidence="7" id="KW-1185">Reference proteome</keyword>
<keyword evidence="2" id="KW-0677">Repeat</keyword>
<feature type="compositionally biased region" description="Basic and acidic residues" evidence="5">
    <location>
        <begin position="90"/>
        <end position="103"/>
    </location>
</feature>
<feature type="region of interest" description="Disordered" evidence="5">
    <location>
        <begin position="70"/>
        <end position="126"/>
    </location>
</feature>
<dbReference type="GO" id="GO:0005737">
    <property type="term" value="C:cytoplasm"/>
    <property type="evidence" value="ECO:0007669"/>
    <property type="project" value="TreeGrafter"/>
</dbReference>
<comment type="similarity">
    <text evidence="3">Belongs to the SHOC2 family.</text>
</comment>
<dbReference type="SMART" id="SM00364">
    <property type="entry name" value="LRR_BAC"/>
    <property type="match status" value="3"/>
</dbReference>
<protein>
    <submittedName>
        <fullName evidence="6">Plant intracellular Ras-group-related LRR protein 2</fullName>
    </submittedName>
</protein>
<feature type="compositionally biased region" description="Low complexity" evidence="5">
    <location>
        <begin position="444"/>
        <end position="463"/>
    </location>
</feature>
<dbReference type="InterPro" id="IPR032675">
    <property type="entry name" value="LRR_dom_sf"/>
</dbReference>
<proteinExistence type="inferred from homology"/>
<dbReference type="Pfam" id="PF13855">
    <property type="entry name" value="LRR_8"/>
    <property type="match status" value="1"/>
</dbReference>
<evidence type="ECO:0000256" key="1">
    <source>
        <dbReference type="ARBA" id="ARBA00022614"/>
    </source>
</evidence>
<name>A0A6A3BZ51_HIBSY</name>
<dbReference type="AlphaFoldDB" id="A0A6A3BZ51"/>
<evidence type="ECO:0000313" key="7">
    <source>
        <dbReference type="Proteomes" id="UP000436088"/>
    </source>
</evidence>
<dbReference type="SMART" id="SM00369">
    <property type="entry name" value="LRR_TYP"/>
    <property type="match status" value="3"/>
</dbReference>
<gene>
    <name evidence="6" type="ORF">F3Y22_tig00014682pilonHSYRG00011</name>
</gene>
<accession>A0A6A3BZ51</accession>
<keyword evidence="1" id="KW-0433">Leucine-rich repeat</keyword>
<evidence type="ECO:0000256" key="2">
    <source>
        <dbReference type="ARBA" id="ARBA00022737"/>
    </source>
</evidence>
<dbReference type="SUPFAM" id="SSF52058">
    <property type="entry name" value="L domain-like"/>
    <property type="match status" value="1"/>
</dbReference>
<feature type="coiled-coil region" evidence="4">
    <location>
        <begin position="250"/>
        <end position="299"/>
    </location>
</feature>
<evidence type="ECO:0000313" key="6">
    <source>
        <dbReference type="EMBL" id="KAE8721983.1"/>
    </source>
</evidence>
<dbReference type="PROSITE" id="PS51450">
    <property type="entry name" value="LRR"/>
    <property type="match status" value="2"/>
</dbReference>
<comment type="caution">
    <text evidence="6">The sequence shown here is derived from an EMBL/GenBank/DDBJ whole genome shotgun (WGS) entry which is preliminary data.</text>
</comment>
<dbReference type="EMBL" id="VEPZ02000583">
    <property type="protein sequence ID" value="KAE8721983.1"/>
    <property type="molecule type" value="Genomic_DNA"/>
</dbReference>
<dbReference type="Pfam" id="PF00560">
    <property type="entry name" value="LRR_1"/>
    <property type="match status" value="1"/>
</dbReference>
<organism evidence="6 7">
    <name type="scientific">Hibiscus syriacus</name>
    <name type="common">Rose of Sharon</name>
    <dbReference type="NCBI Taxonomy" id="106335"/>
    <lineage>
        <taxon>Eukaryota</taxon>
        <taxon>Viridiplantae</taxon>
        <taxon>Streptophyta</taxon>
        <taxon>Embryophyta</taxon>
        <taxon>Tracheophyta</taxon>
        <taxon>Spermatophyta</taxon>
        <taxon>Magnoliopsida</taxon>
        <taxon>eudicotyledons</taxon>
        <taxon>Gunneridae</taxon>
        <taxon>Pentapetalae</taxon>
        <taxon>rosids</taxon>
        <taxon>malvids</taxon>
        <taxon>Malvales</taxon>
        <taxon>Malvaceae</taxon>
        <taxon>Malvoideae</taxon>
        <taxon>Hibiscus</taxon>
    </lineage>
</organism>
<reference evidence="6" key="1">
    <citation type="submission" date="2019-09" db="EMBL/GenBank/DDBJ databases">
        <title>Draft genome information of white flower Hibiscus syriacus.</title>
        <authorList>
            <person name="Kim Y.-M."/>
        </authorList>
    </citation>
    <scope>NUCLEOTIDE SEQUENCE [LARGE SCALE GENOMIC DNA]</scope>
    <source>
        <strain evidence="6">YM2019G1</strain>
    </source>
</reference>
<feature type="region of interest" description="Disordered" evidence="5">
    <location>
        <begin position="432"/>
        <end position="463"/>
    </location>
</feature>
<dbReference type="InterPro" id="IPR050216">
    <property type="entry name" value="LRR_domain-containing"/>
</dbReference>
<evidence type="ECO:0000256" key="3">
    <source>
        <dbReference type="ARBA" id="ARBA00023786"/>
    </source>
</evidence>